<evidence type="ECO:0000256" key="4">
    <source>
        <dbReference type="ARBA" id="ARBA00022842"/>
    </source>
</evidence>
<evidence type="ECO:0000259" key="9">
    <source>
        <dbReference type="Pfam" id="PF03372"/>
    </source>
</evidence>
<dbReference type="GO" id="GO:0006284">
    <property type="term" value="P:base-excision repair"/>
    <property type="evidence" value="ECO:0007669"/>
    <property type="project" value="TreeGrafter"/>
</dbReference>
<feature type="binding site" evidence="5">
    <location>
        <position position="153"/>
    </location>
    <ligand>
        <name>Mg(2+)</name>
        <dbReference type="ChEBI" id="CHEBI:18420"/>
        <label>1</label>
    </ligand>
</feature>
<dbReference type="Gene3D" id="3.60.10.10">
    <property type="entry name" value="Endonuclease/exonuclease/phosphatase"/>
    <property type="match status" value="1"/>
</dbReference>
<evidence type="ECO:0000256" key="2">
    <source>
        <dbReference type="ARBA" id="ARBA00022723"/>
    </source>
</evidence>
<comment type="caution">
    <text evidence="10">The sequence shown here is derived from an EMBL/GenBank/DDBJ whole genome shotgun (WGS) entry which is preliminary data.</text>
</comment>
<dbReference type="InterPro" id="IPR004808">
    <property type="entry name" value="AP_endonuc_1"/>
</dbReference>
<accession>A0A6A3E8J1</accession>
<comment type="cofactor">
    <cofactor evidence="5">
        <name>Mg(2+)</name>
        <dbReference type="ChEBI" id="CHEBI:18420"/>
    </cofactor>
    <cofactor evidence="5">
        <name>Mn(2+)</name>
        <dbReference type="ChEBI" id="CHEBI:29035"/>
    </cofactor>
    <text evidence="5">Probably binds two magnesium or manganese ions per subunit.</text>
</comment>
<keyword evidence="7" id="KW-0175">Coiled coil</keyword>
<name>A0A6A3E8J1_9STRA</name>
<dbReference type="AlphaFoldDB" id="A0A6A3E8J1"/>
<feature type="domain" description="Endonuclease/exonuclease/phosphatase" evidence="9">
    <location>
        <begin position="151"/>
        <end position="397"/>
    </location>
</feature>
<sequence>MQEEGVEGDTDPWDPEQTTREGNATGSSKPEVDRKSNMTGTLEVKNTSVVMVKEDAALSNRGYEELSLNGKSDEAIDEPGTRDKPRERKNEQTTMLDHYRQQTQDEHRMASTAAFRVQGRQVRRNRRRADKEKQQRRSDQHKHDCTIGLTTLNVRGLASCINNLESKLQGLKEKHVRGNRDVIFIQETHLHQTEHEAAARQHVAMWGFNHTMTNKSSFWASGNDRRAGVAILVNPYGAITNVQAWQEDQWSEHVVMVTGELDGKKLLFINICAPVNGAVRVQFYRKLKKLKIPEETEIICGGDFNCVDNNGIDRIGGSTKAELGTRELNHLMAEMGLQDAGETNIPSVQCRRRVQAYAAAHHTHFHKASSGQRGSTRLDRFYVGHGAKPLVRGVETEEALRRTDYRAVLLELHSPKGVIRVQKRRKLYPPPAYVQTATHDLVAHRIAELQVQLVNTPATDSAKAWETFKQQLKHQMTQLKRAARLKMTHGYRQRIQRIILEFTK</sequence>
<feature type="binding site" evidence="5">
    <location>
        <position position="187"/>
    </location>
    <ligand>
        <name>Mg(2+)</name>
        <dbReference type="ChEBI" id="CHEBI:18420"/>
        <label>1</label>
    </ligand>
</feature>
<reference evidence="10 11" key="1">
    <citation type="submission" date="2018-08" db="EMBL/GenBank/DDBJ databases">
        <title>Genomic investigation of the strawberry pathogen Phytophthora fragariae indicates pathogenicity is determined by transcriptional variation in three key races.</title>
        <authorList>
            <person name="Adams T.M."/>
            <person name="Armitage A.D."/>
            <person name="Sobczyk M.K."/>
            <person name="Bates H.J."/>
            <person name="Dunwell J.M."/>
            <person name="Nellist C.F."/>
            <person name="Harrison R.J."/>
        </authorList>
    </citation>
    <scope>NUCLEOTIDE SEQUENCE [LARGE SCALE GENOMIC DNA]</scope>
    <source>
        <strain evidence="10 11">NOV-9</strain>
    </source>
</reference>
<dbReference type="Proteomes" id="UP000429523">
    <property type="component" value="Unassembled WGS sequence"/>
</dbReference>
<feature type="binding site" evidence="5">
    <location>
        <position position="305"/>
    </location>
    <ligand>
        <name>Mg(2+)</name>
        <dbReference type="ChEBI" id="CHEBI:18420"/>
        <label>1</label>
    </ligand>
</feature>
<keyword evidence="2 5" id="KW-0479">Metal-binding</keyword>
<dbReference type="InterPro" id="IPR005135">
    <property type="entry name" value="Endo/exonuclease/phosphatase"/>
</dbReference>
<feature type="compositionally biased region" description="Acidic residues" evidence="8">
    <location>
        <begin position="1"/>
        <end position="14"/>
    </location>
</feature>
<dbReference type="SUPFAM" id="SSF56219">
    <property type="entry name" value="DNase I-like"/>
    <property type="match status" value="1"/>
</dbReference>
<gene>
    <name evidence="10" type="ORF">PF009_g19905</name>
</gene>
<feature type="region of interest" description="Disordered" evidence="8">
    <location>
        <begin position="116"/>
        <end position="142"/>
    </location>
</feature>
<comment type="similarity">
    <text evidence="1">Belongs to the DNA repair enzymes AP/ExoA family.</text>
</comment>
<proteinExistence type="inferred from homology"/>
<dbReference type="Pfam" id="PF03372">
    <property type="entry name" value="Exo_endo_phos"/>
    <property type="match status" value="1"/>
</dbReference>
<dbReference type="GO" id="GO:0008081">
    <property type="term" value="F:phosphoric diester hydrolase activity"/>
    <property type="evidence" value="ECO:0007669"/>
    <property type="project" value="TreeGrafter"/>
</dbReference>
<keyword evidence="5" id="KW-0464">Manganese</keyword>
<evidence type="ECO:0000256" key="5">
    <source>
        <dbReference type="PIRSR" id="PIRSR604808-2"/>
    </source>
</evidence>
<evidence type="ECO:0000256" key="3">
    <source>
        <dbReference type="ARBA" id="ARBA00022801"/>
    </source>
</evidence>
<evidence type="ECO:0000256" key="8">
    <source>
        <dbReference type="SAM" id="MobiDB-lite"/>
    </source>
</evidence>
<dbReference type="CDD" id="cd09076">
    <property type="entry name" value="L1-EN"/>
    <property type="match status" value="1"/>
</dbReference>
<feature type="compositionally biased region" description="Polar residues" evidence="8">
    <location>
        <begin position="37"/>
        <end position="49"/>
    </location>
</feature>
<organism evidence="10 11">
    <name type="scientific">Phytophthora fragariae</name>
    <dbReference type="NCBI Taxonomy" id="53985"/>
    <lineage>
        <taxon>Eukaryota</taxon>
        <taxon>Sar</taxon>
        <taxon>Stramenopiles</taxon>
        <taxon>Oomycota</taxon>
        <taxon>Peronosporomycetes</taxon>
        <taxon>Peronosporales</taxon>
        <taxon>Peronosporaceae</taxon>
        <taxon>Phytophthora</taxon>
    </lineage>
</organism>
<dbReference type="InterPro" id="IPR036691">
    <property type="entry name" value="Endo/exonu/phosph_ase_sf"/>
</dbReference>
<feature type="compositionally biased region" description="Basic and acidic residues" evidence="8">
    <location>
        <begin position="71"/>
        <end position="96"/>
    </location>
</feature>
<feature type="compositionally biased region" description="Basic and acidic residues" evidence="8">
    <location>
        <begin position="129"/>
        <end position="142"/>
    </location>
</feature>
<feature type="binding site" evidence="5">
    <location>
        <position position="303"/>
    </location>
    <ligand>
        <name>Mg(2+)</name>
        <dbReference type="ChEBI" id="CHEBI:18420"/>
        <label>1</label>
    </ligand>
</feature>
<dbReference type="GO" id="GO:0008311">
    <property type="term" value="F:double-stranded DNA 3'-5' DNA exonuclease activity"/>
    <property type="evidence" value="ECO:0007669"/>
    <property type="project" value="TreeGrafter"/>
</dbReference>
<keyword evidence="4 5" id="KW-0460">Magnesium</keyword>
<feature type="region of interest" description="Disordered" evidence="8">
    <location>
        <begin position="1"/>
        <end position="96"/>
    </location>
</feature>
<dbReference type="GO" id="GO:0005634">
    <property type="term" value="C:nucleus"/>
    <property type="evidence" value="ECO:0007669"/>
    <property type="project" value="TreeGrafter"/>
</dbReference>
<evidence type="ECO:0000256" key="6">
    <source>
        <dbReference type="PIRSR" id="PIRSR604808-3"/>
    </source>
</evidence>
<evidence type="ECO:0000256" key="7">
    <source>
        <dbReference type="SAM" id="Coils"/>
    </source>
</evidence>
<dbReference type="GO" id="GO:0046872">
    <property type="term" value="F:metal ion binding"/>
    <property type="evidence" value="ECO:0007669"/>
    <property type="project" value="UniProtKB-KW"/>
</dbReference>
<dbReference type="PANTHER" id="PTHR22748">
    <property type="entry name" value="AP ENDONUCLEASE"/>
    <property type="match status" value="1"/>
</dbReference>
<dbReference type="GO" id="GO:0003906">
    <property type="term" value="F:DNA-(apurinic or apyrimidinic site) endonuclease activity"/>
    <property type="evidence" value="ECO:0007669"/>
    <property type="project" value="TreeGrafter"/>
</dbReference>
<evidence type="ECO:0000313" key="10">
    <source>
        <dbReference type="EMBL" id="KAE8929992.1"/>
    </source>
</evidence>
<evidence type="ECO:0000256" key="1">
    <source>
        <dbReference type="ARBA" id="ARBA00007092"/>
    </source>
</evidence>
<dbReference type="EMBL" id="QXGF01001440">
    <property type="protein sequence ID" value="KAE8929992.1"/>
    <property type="molecule type" value="Genomic_DNA"/>
</dbReference>
<keyword evidence="3" id="KW-0378">Hydrolase</keyword>
<evidence type="ECO:0000313" key="11">
    <source>
        <dbReference type="Proteomes" id="UP000429523"/>
    </source>
</evidence>
<feature type="site" description="Transition state stabilizer" evidence="6">
    <location>
        <position position="305"/>
    </location>
</feature>
<dbReference type="PANTHER" id="PTHR22748:SF26">
    <property type="entry name" value="ENDONUCLEASE_EXONUCLEASE_PHOSPHATASE DOMAIN-CONTAINING PROTEIN"/>
    <property type="match status" value="1"/>
</dbReference>
<feature type="coiled-coil region" evidence="7">
    <location>
        <begin position="154"/>
        <end position="181"/>
    </location>
</feature>
<protein>
    <recommendedName>
        <fullName evidence="9">Endonuclease/exonuclease/phosphatase domain-containing protein</fullName>
    </recommendedName>
</protein>